<dbReference type="AlphaFoldDB" id="A0A1M5YMI5"/>
<dbReference type="UniPathway" id="UPA00085"/>
<dbReference type="EMBL" id="FQXJ01000008">
    <property type="protein sequence ID" value="SHI13191.1"/>
    <property type="molecule type" value="Genomic_DNA"/>
</dbReference>
<accession>A0A1M5YMI5</accession>
<feature type="transmembrane region" description="Helical" evidence="10">
    <location>
        <begin position="163"/>
        <end position="185"/>
    </location>
</feature>
<keyword evidence="11" id="KW-0012">Acyltransferase</keyword>
<comment type="catalytic activity">
    <reaction evidence="10">
        <text>an acyl phosphate + sn-glycerol 3-phosphate = a 1-acyl-sn-glycero-3-phosphate + phosphate</text>
        <dbReference type="Rhea" id="RHEA:34075"/>
        <dbReference type="ChEBI" id="CHEBI:43474"/>
        <dbReference type="ChEBI" id="CHEBI:57597"/>
        <dbReference type="ChEBI" id="CHEBI:57970"/>
        <dbReference type="ChEBI" id="CHEBI:59918"/>
        <dbReference type="EC" id="2.3.1.275"/>
    </reaction>
</comment>
<dbReference type="GO" id="GO:0005886">
    <property type="term" value="C:plasma membrane"/>
    <property type="evidence" value="ECO:0007669"/>
    <property type="project" value="UniProtKB-SubCell"/>
</dbReference>
<feature type="transmembrane region" description="Helical" evidence="10">
    <location>
        <begin position="106"/>
        <end position="131"/>
    </location>
</feature>
<proteinExistence type="inferred from homology"/>
<organism evidence="11 12">
    <name type="scientific">Desulfosporosinus lacus DSM 15449</name>
    <dbReference type="NCBI Taxonomy" id="1121420"/>
    <lineage>
        <taxon>Bacteria</taxon>
        <taxon>Bacillati</taxon>
        <taxon>Bacillota</taxon>
        <taxon>Clostridia</taxon>
        <taxon>Eubacteriales</taxon>
        <taxon>Desulfitobacteriaceae</taxon>
        <taxon>Desulfosporosinus</taxon>
    </lineage>
</organism>
<dbReference type="RefSeq" id="WP_073030119.1">
    <property type="nucleotide sequence ID" value="NZ_FQXJ01000008.1"/>
</dbReference>
<keyword evidence="6 10" id="KW-0443">Lipid metabolism</keyword>
<dbReference type="PANTHER" id="PTHR30309:SF0">
    <property type="entry name" value="GLYCEROL-3-PHOSPHATE ACYLTRANSFERASE-RELATED"/>
    <property type="match status" value="1"/>
</dbReference>
<dbReference type="EC" id="2.3.1.275" evidence="10"/>
<comment type="subcellular location">
    <subcellularLocation>
        <location evidence="10">Cell membrane</location>
        <topology evidence="10">Multi-pass membrane protein</topology>
    </subcellularLocation>
</comment>
<dbReference type="OrthoDB" id="9777124at2"/>
<dbReference type="Pfam" id="PF02660">
    <property type="entry name" value="G3P_acyltransf"/>
    <property type="match status" value="1"/>
</dbReference>
<feature type="transmembrane region" description="Helical" evidence="10">
    <location>
        <begin position="138"/>
        <end position="157"/>
    </location>
</feature>
<evidence type="ECO:0000256" key="9">
    <source>
        <dbReference type="ARBA" id="ARBA00023264"/>
    </source>
</evidence>
<dbReference type="GO" id="GO:0008654">
    <property type="term" value="P:phospholipid biosynthetic process"/>
    <property type="evidence" value="ECO:0007669"/>
    <property type="project" value="UniProtKB-UniRule"/>
</dbReference>
<keyword evidence="8 10" id="KW-0594">Phospholipid biosynthesis</keyword>
<feature type="transmembrane region" description="Helical" evidence="10">
    <location>
        <begin position="6"/>
        <end position="27"/>
    </location>
</feature>
<keyword evidence="5 10" id="KW-1133">Transmembrane helix</keyword>
<reference evidence="12" key="1">
    <citation type="submission" date="2016-11" db="EMBL/GenBank/DDBJ databases">
        <authorList>
            <person name="Varghese N."/>
            <person name="Submissions S."/>
        </authorList>
    </citation>
    <scope>NUCLEOTIDE SEQUENCE [LARGE SCALE GENOMIC DNA]</scope>
    <source>
        <strain evidence="12">DSM 15449</strain>
    </source>
</reference>
<keyword evidence="7 10" id="KW-0472">Membrane</keyword>
<evidence type="ECO:0000256" key="7">
    <source>
        <dbReference type="ARBA" id="ARBA00023136"/>
    </source>
</evidence>
<keyword evidence="12" id="KW-1185">Reference proteome</keyword>
<evidence type="ECO:0000256" key="3">
    <source>
        <dbReference type="ARBA" id="ARBA00022679"/>
    </source>
</evidence>
<keyword evidence="4 10" id="KW-0812">Transmembrane</keyword>
<dbReference type="HAMAP" id="MF_01043">
    <property type="entry name" value="PlsY"/>
    <property type="match status" value="1"/>
</dbReference>
<evidence type="ECO:0000313" key="12">
    <source>
        <dbReference type="Proteomes" id="UP000183954"/>
    </source>
</evidence>
<evidence type="ECO:0000313" key="11">
    <source>
        <dbReference type="EMBL" id="SHI13191.1"/>
    </source>
</evidence>
<evidence type="ECO:0000256" key="6">
    <source>
        <dbReference type="ARBA" id="ARBA00023098"/>
    </source>
</evidence>
<dbReference type="SMART" id="SM01207">
    <property type="entry name" value="G3P_acyltransf"/>
    <property type="match status" value="1"/>
</dbReference>
<protein>
    <recommendedName>
        <fullName evidence="10">Glycerol-3-phosphate acyltransferase</fullName>
    </recommendedName>
    <alternativeName>
        <fullName evidence="10">Acyl-PO4 G3P acyltransferase</fullName>
    </alternativeName>
    <alternativeName>
        <fullName evidence="10">Acyl-phosphate--glycerol-3-phosphate acyltransferase</fullName>
    </alternativeName>
    <alternativeName>
        <fullName evidence="10">G3P acyltransferase</fullName>
        <shortName evidence="10">GPAT</shortName>
        <ecNumber evidence="10">2.3.1.275</ecNumber>
    </alternativeName>
    <alternativeName>
        <fullName evidence="10">Lysophosphatidic acid synthase</fullName>
        <shortName evidence="10">LPA synthase</shortName>
    </alternativeName>
</protein>
<gene>
    <name evidence="10" type="primary">plsY</name>
    <name evidence="11" type="ORF">SAMN02746098_02561</name>
</gene>
<keyword evidence="2 10" id="KW-0444">Lipid biosynthesis</keyword>
<comment type="pathway">
    <text evidence="10">Lipid metabolism; phospholipid metabolism.</text>
</comment>
<feature type="transmembrane region" description="Helical" evidence="10">
    <location>
        <begin position="72"/>
        <end position="94"/>
    </location>
</feature>
<dbReference type="InterPro" id="IPR003811">
    <property type="entry name" value="G3P_acylTferase_PlsY"/>
</dbReference>
<keyword evidence="9 10" id="KW-1208">Phospholipid metabolism</keyword>
<evidence type="ECO:0000256" key="1">
    <source>
        <dbReference type="ARBA" id="ARBA00022475"/>
    </source>
</evidence>
<evidence type="ECO:0000256" key="10">
    <source>
        <dbReference type="HAMAP-Rule" id="MF_01043"/>
    </source>
</evidence>
<dbReference type="PANTHER" id="PTHR30309">
    <property type="entry name" value="INNER MEMBRANE PROTEIN YGIH"/>
    <property type="match status" value="1"/>
</dbReference>
<keyword evidence="1 10" id="KW-1003">Cell membrane</keyword>
<dbReference type="GO" id="GO:0043772">
    <property type="term" value="F:acyl-phosphate glycerol-3-phosphate acyltransferase activity"/>
    <property type="evidence" value="ECO:0007669"/>
    <property type="project" value="UniProtKB-UniRule"/>
</dbReference>
<dbReference type="Proteomes" id="UP000183954">
    <property type="component" value="Unassembled WGS sequence"/>
</dbReference>
<evidence type="ECO:0000256" key="5">
    <source>
        <dbReference type="ARBA" id="ARBA00022989"/>
    </source>
</evidence>
<sequence>MIDILIIVIGYLLGGISTGYYLVLLLCRHDVRNYGSGATGATNVGRILGTKGFLLTFLGDVFKGFLIPAIAIYLKLSDLTVVLSVIAVVAGHIWPLQLGFRGGKGVVTAFGGIVVINPSLALVLFAITIGLFALTRKFTLSGLLIILASPIIAFLMSPSANQVIGILILAIILLIAHRGNIAMILKEVSRR</sequence>
<dbReference type="STRING" id="1121420.SAMN02746098_02561"/>
<evidence type="ECO:0000256" key="2">
    <source>
        <dbReference type="ARBA" id="ARBA00022516"/>
    </source>
</evidence>
<keyword evidence="3 10" id="KW-0808">Transferase</keyword>
<comment type="similarity">
    <text evidence="10">Belongs to the PlsY family.</text>
</comment>
<evidence type="ECO:0000256" key="4">
    <source>
        <dbReference type="ARBA" id="ARBA00022692"/>
    </source>
</evidence>
<comment type="subunit">
    <text evidence="10">Probably interacts with PlsX.</text>
</comment>
<evidence type="ECO:0000256" key="8">
    <source>
        <dbReference type="ARBA" id="ARBA00023209"/>
    </source>
</evidence>
<name>A0A1M5YMI5_9FIRM</name>
<comment type="function">
    <text evidence="10">Catalyzes the transfer of an acyl group from acyl-phosphate (acyl-PO(4)) to glycerol-3-phosphate (G3P) to form lysophosphatidic acid (LPA). This enzyme utilizes acyl-phosphate as fatty acyl donor, but not acyl-CoA or acyl-ACP.</text>
</comment>